<evidence type="ECO:0000259" key="2">
    <source>
        <dbReference type="PROSITE" id="PS50126"/>
    </source>
</evidence>
<dbReference type="Pfam" id="PF12836">
    <property type="entry name" value="HHH_3"/>
    <property type="match status" value="1"/>
</dbReference>
<dbReference type="Gene3D" id="1.10.3500.10">
    <property type="entry name" value="Tex N-terminal region-like"/>
    <property type="match status" value="1"/>
</dbReference>
<evidence type="ECO:0000256" key="1">
    <source>
        <dbReference type="SAM" id="MobiDB-lite"/>
    </source>
</evidence>
<dbReference type="EMBL" id="QDKL01000003">
    <property type="protein sequence ID" value="RZF20701.1"/>
    <property type="molecule type" value="Genomic_DNA"/>
</dbReference>
<dbReference type="InterPro" id="IPR003029">
    <property type="entry name" value="S1_domain"/>
</dbReference>
<dbReference type="Proteomes" id="UP000443582">
    <property type="component" value="Unassembled WGS sequence"/>
</dbReference>
<organism evidence="3 4">
    <name type="scientific">Halobacteriovorax vibrionivorans</name>
    <dbReference type="NCBI Taxonomy" id="2152716"/>
    <lineage>
        <taxon>Bacteria</taxon>
        <taxon>Pseudomonadati</taxon>
        <taxon>Bdellovibrionota</taxon>
        <taxon>Bacteriovoracia</taxon>
        <taxon>Bacteriovoracales</taxon>
        <taxon>Halobacteriovoraceae</taxon>
        <taxon>Halobacteriovorax</taxon>
    </lineage>
</organism>
<dbReference type="InterPro" id="IPR055179">
    <property type="entry name" value="Tex-like_central_region"/>
</dbReference>
<reference evidence="4" key="1">
    <citation type="journal article" date="2019" name="Int. J. Syst. Evol. Microbiol.">
        <title>Halobacteriovorax valvorus sp. nov., a novel prokaryotic predator isolated from coastal seawater of China.</title>
        <authorList>
            <person name="Chen M.-X."/>
        </authorList>
    </citation>
    <scope>NUCLEOTIDE SEQUENCE [LARGE SCALE GENOMIC DNA]</scope>
    <source>
        <strain evidence="4">BL9</strain>
    </source>
</reference>
<dbReference type="InterPro" id="IPR032639">
    <property type="entry name" value="Tex_YqgF"/>
</dbReference>
<keyword evidence="4" id="KW-1185">Reference proteome</keyword>
<dbReference type="Gene3D" id="1.10.10.650">
    <property type="entry name" value="RuvA domain 2-like"/>
    <property type="match status" value="1"/>
</dbReference>
<dbReference type="InterPro" id="IPR018974">
    <property type="entry name" value="Tex-like_N"/>
</dbReference>
<dbReference type="InterPro" id="IPR041692">
    <property type="entry name" value="HHH_9"/>
</dbReference>
<dbReference type="Gene3D" id="2.40.50.140">
    <property type="entry name" value="Nucleic acid-binding proteins"/>
    <property type="match status" value="1"/>
</dbReference>
<dbReference type="InterPro" id="IPR037027">
    <property type="entry name" value="YqgF/RNaseH-like_dom_sf"/>
</dbReference>
<feature type="domain" description="S1 motif" evidence="2">
    <location>
        <begin position="667"/>
        <end position="736"/>
    </location>
</feature>
<dbReference type="InterPro" id="IPR010994">
    <property type="entry name" value="RuvA_2-like"/>
</dbReference>
<comment type="caution">
    <text evidence="3">The sequence shown here is derived from an EMBL/GenBank/DDBJ whole genome shotgun (WGS) entry which is preliminary data.</text>
</comment>
<dbReference type="SUPFAM" id="SSF53098">
    <property type="entry name" value="Ribonuclease H-like"/>
    <property type="match status" value="1"/>
</dbReference>
<dbReference type="Pfam" id="PF22706">
    <property type="entry name" value="Tex_central_region"/>
    <property type="match status" value="1"/>
</dbReference>
<dbReference type="InterPro" id="IPR012337">
    <property type="entry name" value="RNaseH-like_sf"/>
</dbReference>
<dbReference type="Pfam" id="PF16921">
    <property type="entry name" value="Tex_YqgF"/>
    <property type="match status" value="1"/>
</dbReference>
<dbReference type="CDD" id="cd05685">
    <property type="entry name" value="S1_Tex"/>
    <property type="match status" value="1"/>
</dbReference>
<dbReference type="InterPro" id="IPR012340">
    <property type="entry name" value="NA-bd_OB-fold"/>
</dbReference>
<dbReference type="SMART" id="SM00316">
    <property type="entry name" value="S1"/>
    <property type="match status" value="1"/>
</dbReference>
<dbReference type="Pfam" id="PF09371">
    <property type="entry name" value="Tex_N"/>
    <property type="match status" value="1"/>
</dbReference>
<dbReference type="PANTHER" id="PTHR10724">
    <property type="entry name" value="30S RIBOSOMAL PROTEIN S1"/>
    <property type="match status" value="1"/>
</dbReference>
<dbReference type="InterPro" id="IPR023323">
    <property type="entry name" value="Tex-like_dom_sf"/>
</dbReference>
<gene>
    <name evidence="3" type="ORF">DAY19_12000</name>
</gene>
<dbReference type="PROSITE" id="PS50126">
    <property type="entry name" value="S1"/>
    <property type="match status" value="1"/>
</dbReference>
<accession>A0ABY0IFX9</accession>
<dbReference type="InterPro" id="IPR006641">
    <property type="entry name" value="YqgF/RNaseH-like_dom"/>
</dbReference>
<dbReference type="InterPro" id="IPR044146">
    <property type="entry name" value="S1_Tex"/>
</dbReference>
<dbReference type="Pfam" id="PF00575">
    <property type="entry name" value="S1"/>
    <property type="match status" value="1"/>
</dbReference>
<dbReference type="SUPFAM" id="SSF158832">
    <property type="entry name" value="Tex N-terminal region-like"/>
    <property type="match status" value="1"/>
</dbReference>
<evidence type="ECO:0000313" key="4">
    <source>
        <dbReference type="Proteomes" id="UP000443582"/>
    </source>
</evidence>
<dbReference type="Gene3D" id="1.10.150.310">
    <property type="entry name" value="Tex RuvX-like domain-like"/>
    <property type="match status" value="1"/>
</dbReference>
<name>A0ABY0IFX9_9BACT</name>
<dbReference type="Gene3D" id="3.30.420.140">
    <property type="entry name" value="YqgF/RNase H-like domain"/>
    <property type="match status" value="1"/>
</dbReference>
<dbReference type="InterPro" id="IPR050437">
    <property type="entry name" value="Ribos_protein_bS1-like"/>
</dbReference>
<dbReference type="Pfam" id="PF17674">
    <property type="entry name" value="HHH_9"/>
    <property type="match status" value="1"/>
</dbReference>
<dbReference type="PANTHER" id="PTHR10724:SF10">
    <property type="entry name" value="S1 RNA-BINDING DOMAIN-CONTAINING PROTEIN 1"/>
    <property type="match status" value="1"/>
</dbReference>
<dbReference type="SUPFAM" id="SSF47781">
    <property type="entry name" value="RuvA domain 2-like"/>
    <property type="match status" value="2"/>
</dbReference>
<evidence type="ECO:0000313" key="3">
    <source>
        <dbReference type="EMBL" id="RZF20701.1"/>
    </source>
</evidence>
<dbReference type="InterPro" id="IPR023319">
    <property type="entry name" value="Tex-like_HTH_dom_sf"/>
</dbReference>
<feature type="region of interest" description="Disordered" evidence="1">
    <location>
        <begin position="740"/>
        <end position="775"/>
    </location>
</feature>
<protein>
    <submittedName>
        <fullName evidence="3">RNA-binding transcriptional accessory protein</fullName>
    </submittedName>
</protein>
<sequence length="787" mass="88417">MSEETTKSTKNPMDVIDQNAVLFCVDNTDITAKQIMAVLAMLLVEDCTVPFITRYRKDKTGGLDEEQIRLIQEKYDEYIEREKRREFILEAITKQEMMTPEIEKKIKAATNINQLEDIYAPFKSKRKTKAQIAKEAGLGPFSILMKESKLPMPELAKEALKYINKEKKIATFEDVLKGACDIIIEEIAHDTELKEQLRNDYWAQAMIKSTPRKGYEEVKDWQKYKDYFEYEQKVSDLKDPKAAHRFLAIRRAQTEKILKVEIIFDEEYANNLILSKNFPDTTVTSYKALVDCASKAYKNYIHSSLDLEIKGELKKLSDESAIDVFGINLKNLLLQPYLGSKTVLALDPGVVTGCKTVVVDNTGKFVVDTVVYPHPPRNQVRESATILNAMIEQFNVEYIAIGNGTFGRETLQFVEDNITAVKDGKVKATMISEDGASIYSASPIAKKEFPDKDATVRGAISIGRRFQDPLAELVKIDPKSIGVGQYQHDVNQVRLKKSLNGVVESCVNFVGVDINTASAPLLSFISGIGPTVAGNIVKHRDKNGLFSDRSEILKVSRFSEKVFQQAAGFLRVYNGKNPLDATFIHPENYDMLEEWAHKNGYTLEQLTTDNAVANKLKSDKDLIAKLGEFTVNDIYKSLTAPSQDPRTEFKTTEFRKDVREIKDVKIGERYPGIVKNITQFGAFVDIGIKENGLVHVSQMADHFVENALDVLKVGQEVSAVVLDVDMDRKRIALSLKSDGAEEAKTYERPTGGPRKSNPRGGKPKMPKQNDAPLKNNAFAALKGFKVK</sequence>
<proteinExistence type="predicted"/>
<dbReference type="SUPFAM" id="SSF50249">
    <property type="entry name" value="Nucleic acid-binding proteins"/>
    <property type="match status" value="1"/>
</dbReference>
<dbReference type="RefSeq" id="WP_115362787.1">
    <property type="nucleotide sequence ID" value="NZ_QDKL01000003.1"/>
</dbReference>
<dbReference type="SMART" id="SM00732">
    <property type="entry name" value="YqgFc"/>
    <property type="match status" value="1"/>
</dbReference>